<gene>
    <name evidence="2" type="primary">LOC107963056</name>
</gene>
<dbReference type="Proteomes" id="UP000818029">
    <property type="component" value="Chromosome A06"/>
</dbReference>
<dbReference type="PANTHER" id="PTHR35317:SF43">
    <property type="entry name" value="TRANSMEMBRANE PROTEIN"/>
    <property type="match status" value="1"/>
</dbReference>
<dbReference type="PANTHER" id="PTHR35317">
    <property type="entry name" value="OS04G0629600 PROTEIN"/>
    <property type="match status" value="1"/>
</dbReference>
<dbReference type="KEGG" id="ghi:107963056"/>
<keyword evidence="1" id="KW-1185">Reference proteome</keyword>
<reference evidence="1" key="1">
    <citation type="journal article" date="2020" name="Nat. Genet.">
        <title>Genomic diversifications of five Gossypium allopolyploid species and their impact on cotton improvement.</title>
        <authorList>
            <person name="Chen Z.J."/>
            <person name="Sreedasyam A."/>
            <person name="Ando A."/>
            <person name="Song Q."/>
            <person name="De Santiago L.M."/>
            <person name="Hulse-Kemp A.M."/>
            <person name="Ding M."/>
            <person name="Ye W."/>
            <person name="Kirkbride R.C."/>
            <person name="Jenkins J."/>
            <person name="Plott C."/>
            <person name="Lovell J."/>
            <person name="Lin Y.M."/>
            <person name="Vaughn R."/>
            <person name="Liu B."/>
            <person name="Simpson S."/>
            <person name="Scheffler B.E."/>
            <person name="Wen L."/>
            <person name="Saski C.A."/>
            <person name="Grover C.E."/>
            <person name="Hu G."/>
            <person name="Conover J.L."/>
            <person name="Carlson J.W."/>
            <person name="Shu S."/>
            <person name="Boston L.B."/>
            <person name="Williams M."/>
            <person name="Peterson D.G."/>
            <person name="McGee K."/>
            <person name="Jones D.C."/>
            <person name="Wendel J.F."/>
            <person name="Stelly D.M."/>
            <person name="Grimwood J."/>
            <person name="Schmutz J."/>
        </authorList>
    </citation>
    <scope>NUCLEOTIDE SEQUENCE [LARGE SCALE GENOMIC DNA]</scope>
    <source>
        <strain evidence="1">cv. TM-1</strain>
    </source>
</reference>
<reference evidence="2" key="2">
    <citation type="submission" date="2025-08" db="UniProtKB">
        <authorList>
            <consortium name="RefSeq"/>
        </authorList>
    </citation>
    <scope>IDENTIFICATION</scope>
</reference>
<dbReference type="PaxDb" id="3635-A0A1U8PXP6"/>
<name>A0A1U8PXP6_GOSHI</name>
<organism evidence="1 2">
    <name type="scientific">Gossypium hirsutum</name>
    <name type="common">Upland cotton</name>
    <name type="synonym">Gossypium mexicanum</name>
    <dbReference type="NCBI Taxonomy" id="3635"/>
    <lineage>
        <taxon>Eukaryota</taxon>
        <taxon>Viridiplantae</taxon>
        <taxon>Streptophyta</taxon>
        <taxon>Embryophyta</taxon>
        <taxon>Tracheophyta</taxon>
        <taxon>Spermatophyta</taxon>
        <taxon>Magnoliopsida</taxon>
        <taxon>eudicotyledons</taxon>
        <taxon>Gunneridae</taxon>
        <taxon>Pentapetalae</taxon>
        <taxon>rosids</taxon>
        <taxon>malvids</taxon>
        <taxon>Malvales</taxon>
        <taxon>Malvaceae</taxon>
        <taxon>Malvoideae</taxon>
        <taxon>Gossypium</taxon>
    </lineage>
</organism>
<dbReference type="Pfam" id="PF14223">
    <property type="entry name" value="Retrotran_gag_2"/>
    <property type="match status" value="1"/>
</dbReference>
<dbReference type="SMR" id="A0A1U8PXP6"/>
<dbReference type="AlphaFoldDB" id="A0A1U8PXP6"/>
<evidence type="ECO:0000313" key="1">
    <source>
        <dbReference type="Proteomes" id="UP000818029"/>
    </source>
</evidence>
<dbReference type="RefSeq" id="XP_016755143.1">
    <property type="nucleotide sequence ID" value="XM_016899654.1"/>
</dbReference>
<evidence type="ECO:0000313" key="2">
    <source>
        <dbReference type="RefSeq" id="XP_016755143.1"/>
    </source>
</evidence>
<proteinExistence type="predicted"/>
<dbReference type="GeneID" id="107963056"/>
<accession>A0A1U8PXP6</accession>
<protein>
    <submittedName>
        <fullName evidence="2">Uncharacterized protein</fullName>
    </submittedName>
</protein>
<sequence length="156" mass="18154">MLHGTNFKEYKRHLLIMLGYMDIDLALRKEQLPPLIAASTLDAKMDVERWDHSNCMSLTDHEHNILEVFRGIESKEITQAKGFLNEIEKRFSKSDKVEMKSLLTSLMSVKSKGQRNVSDYIMDMFHVTSRVKAYKIELFEKLFIPMVLVSLPAQFN</sequence>